<proteinExistence type="predicted"/>
<dbReference type="Gene3D" id="3.40.50.720">
    <property type="entry name" value="NAD(P)-binding Rossmann-like Domain"/>
    <property type="match status" value="1"/>
</dbReference>
<dbReference type="RefSeq" id="WP_205046061.1">
    <property type="nucleotide sequence ID" value="NZ_CAJVAX010000018.1"/>
</dbReference>
<evidence type="ECO:0000313" key="2">
    <source>
        <dbReference type="EMBL" id="CAG7647393.1"/>
    </source>
</evidence>
<dbReference type="EC" id="1.7.-.-" evidence="2"/>
<name>A0A9W4MIN4_9ACTN</name>
<dbReference type="AlphaFoldDB" id="A0A9W4MIN4"/>
<dbReference type="Pfam" id="PF13460">
    <property type="entry name" value="NAD_binding_10"/>
    <property type="match status" value="1"/>
</dbReference>
<dbReference type="EMBL" id="CAJVAX010000018">
    <property type="protein sequence ID" value="CAG7647393.1"/>
    <property type="molecule type" value="Genomic_DNA"/>
</dbReference>
<keyword evidence="3" id="KW-1185">Reference proteome</keyword>
<dbReference type="InterPro" id="IPR016040">
    <property type="entry name" value="NAD(P)-bd_dom"/>
</dbReference>
<dbReference type="InterPro" id="IPR036291">
    <property type="entry name" value="NAD(P)-bd_dom_sf"/>
</dbReference>
<dbReference type="SUPFAM" id="SSF51735">
    <property type="entry name" value="NAD(P)-binding Rossmann-fold domains"/>
    <property type="match status" value="1"/>
</dbReference>
<evidence type="ECO:0000313" key="3">
    <source>
        <dbReference type="Proteomes" id="UP001153328"/>
    </source>
</evidence>
<dbReference type="PANTHER" id="PTHR43162">
    <property type="match status" value="1"/>
</dbReference>
<evidence type="ECO:0000259" key="1">
    <source>
        <dbReference type="Pfam" id="PF13460"/>
    </source>
</evidence>
<feature type="domain" description="NAD(P)-binding" evidence="1">
    <location>
        <begin position="6"/>
        <end position="178"/>
    </location>
</feature>
<comment type="caution">
    <text evidence="2">The sequence shown here is derived from an EMBL/GenBank/DDBJ whole genome shotgun (WGS) entry which is preliminary data.</text>
</comment>
<dbReference type="PANTHER" id="PTHR43162:SF1">
    <property type="entry name" value="PRESTALK A DIFFERENTIATION PROTEIN A"/>
    <property type="match status" value="1"/>
</dbReference>
<keyword evidence="2" id="KW-0560">Oxidoreductase</keyword>
<organism evidence="2 3">
    <name type="scientific">Actinacidiphila bryophytorum</name>
    <dbReference type="NCBI Taxonomy" id="1436133"/>
    <lineage>
        <taxon>Bacteria</taxon>
        <taxon>Bacillati</taxon>
        <taxon>Actinomycetota</taxon>
        <taxon>Actinomycetes</taxon>
        <taxon>Kitasatosporales</taxon>
        <taxon>Streptomycetaceae</taxon>
        <taxon>Actinacidiphila</taxon>
    </lineage>
</organism>
<gene>
    <name evidence="2" type="primary">azoB</name>
    <name evidence="2" type="ORF">SBRY_40656</name>
</gene>
<accession>A0A9W4MIN4</accession>
<reference evidence="2" key="1">
    <citation type="submission" date="2021-06" db="EMBL/GenBank/DDBJ databases">
        <authorList>
            <person name="Arsene-Ploetze F."/>
        </authorList>
    </citation>
    <scope>NUCLEOTIDE SEQUENCE</scope>
    <source>
        <strain evidence="2">SBRY1</strain>
    </source>
</reference>
<sequence length="289" mass="29712">MILVTGGTGNVGRELVRQLDAAGADFRVLVRDPARAAAVLPAGAERVTGDLAVPATLAAAFAGAERLFLLTPGIGSDTTVNAVAAAHTAGIRHIVQLSSTNVLGDPMPAMGRWHHEREQIVGACGIPATVLRPGGFMTNALDWLPTIREGGYVLDPVGPGRIAPIDPADIAAVAALALTGEGHEGRQYALTGAEALTVAEQVAVISAAAGRPIAVRPALTEQEVVAARFPDGAPPALAAALVEGFALLRADTEGLRTDTVERLLGRKPATFADWCARHADVFRQGSAGQ</sequence>
<dbReference type="GO" id="GO:0016491">
    <property type="term" value="F:oxidoreductase activity"/>
    <property type="evidence" value="ECO:0007669"/>
    <property type="project" value="UniProtKB-KW"/>
</dbReference>
<protein>
    <submittedName>
        <fullName evidence="2">NAD(P)H azoreductase</fullName>
        <ecNumber evidence="2">1.7.-.-</ecNumber>
    </submittedName>
</protein>
<dbReference type="Proteomes" id="UP001153328">
    <property type="component" value="Unassembled WGS sequence"/>
</dbReference>
<dbReference type="InterPro" id="IPR051604">
    <property type="entry name" value="Ergot_Alk_Oxidoreductase"/>
</dbReference>
<dbReference type="Gene3D" id="3.90.25.10">
    <property type="entry name" value="UDP-galactose 4-epimerase, domain 1"/>
    <property type="match status" value="1"/>
</dbReference>